<evidence type="ECO:0000259" key="1">
    <source>
        <dbReference type="Pfam" id="PF01548"/>
    </source>
</evidence>
<dbReference type="HOGENOM" id="CLU_795966_0_0_2"/>
<dbReference type="InterPro" id="IPR047650">
    <property type="entry name" value="Transpos_IS110"/>
</dbReference>
<dbReference type="InterPro" id="IPR003346">
    <property type="entry name" value="Transposase_20"/>
</dbReference>
<dbReference type="PANTHER" id="PTHR33055:SF17">
    <property type="entry name" value="THIRD ORF IN TRANSPOSON ISC1491"/>
    <property type="match status" value="1"/>
</dbReference>
<dbReference type="NCBIfam" id="NF033542">
    <property type="entry name" value="transpos_IS110"/>
    <property type="match status" value="1"/>
</dbReference>
<evidence type="ECO:0000313" key="3">
    <source>
        <dbReference type="EMBL" id="AIZ57028.1"/>
    </source>
</evidence>
<feature type="domain" description="Transposase IS116/IS110/IS902 C-terminal" evidence="2">
    <location>
        <begin position="230"/>
        <end position="313"/>
    </location>
</feature>
<gene>
    <name evidence="3" type="ORF">Mpt1_c11660</name>
</gene>
<dbReference type="GO" id="GO:0006313">
    <property type="term" value="P:DNA transposition"/>
    <property type="evidence" value="ECO:0007669"/>
    <property type="project" value="InterPro"/>
</dbReference>
<dbReference type="GO" id="GO:0003677">
    <property type="term" value="F:DNA binding"/>
    <property type="evidence" value="ECO:0007669"/>
    <property type="project" value="InterPro"/>
</dbReference>
<dbReference type="EMBL" id="CP010070">
    <property type="protein sequence ID" value="AIZ57028.1"/>
    <property type="molecule type" value="Genomic_DNA"/>
</dbReference>
<dbReference type="KEGG" id="mear:Mpt1_c11660"/>
<evidence type="ECO:0000259" key="2">
    <source>
        <dbReference type="Pfam" id="PF02371"/>
    </source>
</evidence>
<accession>A0A0A7LDF6</accession>
<keyword evidence="4" id="KW-1185">Reference proteome</keyword>
<feature type="domain" description="Transposase IS110-like N-terminal" evidence="1">
    <location>
        <begin position="5"/>
        <end position="165"/>
    </location>
</feature>
<protein>
    <submittedName>
        <fullName evidence="3">Transposase IS116/IS110/IS902 family protein</fullName>
    </submittedName>
</protein>
<dbReference type="GO" id="GO:0004803">
    <property type="term" value="F:transposase activity"/>
    <property type="evidence" value="ECO:0007669"/>
    <property type="project" value="InterPro"/>
</dbReference>
<dbReference type="Pfam" id="PF02371">
    <property type="entry name" value="Transposase_20"/>
    <property type="match status" value="1"/>
</dbReference>
<name>A0A0A7LDF6_9ARCH</name>
<dbReference type="RefSeq" id="WP_052399312.1">
    <property type="nucleotide sequence ID" value="NZ_CP010070.1"/>
</dbReference>
<dbReference type="GeneID" id="25399476"/>
<organism evidence="3 4">
    <name type="scientific">Candidatus Methanoplasma termitum</name>
    <dbReference type="NCBI Taxonomy" id="1577791"/>
    <lineage>
        <taxon>Archaea</taxon>
        <taxon>Methanobacteriati</taxon>
        <taxon>Thermoplasmatota</taxon>
        <taxon>Thermoplasmata</taxon>
        <taxon>Methanomassiliicoccales</taxon>
        <taxon>Methanomassiliicoccaceae</taxon>
        <taxon>Candidatus Methanoplasma</taxon>
    </lineage>
</organism>
<proteinExistence type="predicted"/>
<dbReference type="Pfam" id="PF01548">
    <property type="entry name" value="DEDD_Tnp_IS110"/>
    <property type="match status" value="1"/>
</dbReference>
<dbReference type="InterPro" id="IPR002525">
    <property type="entry name" value="Transp_IS110-like_N"/>
</dbReference>
<reference evidence="3 4" key="1">
    <citation type="journal article" date="2014" name="Appl. Environ. Microbiol.">
        <title>Comparative Genome Analysis of 'Candidatus Methanoplasma termitum' Indicates a New Mode of Energy Metabolism in the Seventh Order of Methanogens.</title>
        <authorList>
            <person name="Lang K."/>
            <person name="Schuldes J."/>
            <person name="Klingl A."/>
            <person name="Poehlein A."/>
            <person name="Daniel R."/>
            <person name="Brune A."/>
        </authorList>
    </citation>
    <scope>NUCLEOTIDE SEQUENCE [LARGE SCALE GENOMIC DNA]</scope>
    <source>
        <strain evidence="4">Mpt1</strain>
    </source>
</reference>
<dbReference type="PANTHER" id="PTHR33055">
    <property type="entry name" value="TRANSPOSASE FOR INSERTION SEQUENCE ELEMENT IS1111A"/>
    <property type="match status" value="1"/>
</dbReference>
<dbReference type="AlphaFoldDB" id="A0A0A7LDF6"/>
<sequence>MKIAIGIDVHKEKCATFAVYAGKEEPRKKNLDFLERFNADFRRFPSDAAGMVGLTNRLHGQDAYILIENSTKSRDVYWMLTNLGFRVTVAHAADLYRITRSKTKNDDNDAAELAGYMRRRLMREIEFAVAHMPSREVLVQRELCRFDINDRNDLTALKKQIRSHLLIRGMKLSRDYSDITCVLALRELKATGDHILILDAAKAESIKARKSQTEKMIRYRMEGNRMFDIVWSVPGFGILSAAYVTCMADDMTRFVDGRAFAASAGITPKLDESADRPKNCGISRRGDPGLRRLLCQATFVHINHADSFISEKYKRLKANGKHHNEALVACANSMARMIWAMVTHDRKYSADPTVMAVTRYLADSDEIEDEMEAAQTE</sequence>
<evidence type="ECO:0000313" key="4">
    <source>
        <dbReference type="Proteomes" id="UP000030787"/>
    </source>
</evidence>
<dbReference type="Proteomes" id="UP000030787">
    <property type="component" value="Chromosome"/>
</dbReference>
<dbReference type="OrthoDB" id="53345at2157"/>